<keyword evidence="4 8" id="KW-1133">Transmembrane helix</keyword>
<evidence type="ECO:0000256" key="7">
    <source>
        <dbReference type="SAM" id="MobiDB-lite"/>
    </source>
</evidence>
<evidence type="ECO:0000256" key="3">
    <source>
        <dbReference type="ARBA" id="ARBA00022692"/>
    </source>
</evidence>
<sequence length="1117" mass="124582">MASPRRVLLATLTLPLLLLAAQTDANSPLEDPELDMLLEPSPVAATAVAASEDTRLLQDVYENSVSRKTVTQEPQPTREQVEEVVTTRTRGGKRRRNRKKKKEEARATEAAAVTTTTVAATLTAEVTTGLEKVEAAEATATAQASMEEELVVDAPRISYSRAWVNKSYKAKEEFNPRGMEHLYLITNLFLHLVHREREVPRELESLVAQELQQVDLDKKQGMRIVSELEANWDVLLIHYIGLVALVVLGALIVVVMPLAGLFFACCRCAGRCGAQEPHYDKKRDPCKRATLGTLLAIIVVVILLGLVCSFVSNARMEEGVQSLPKKWSVSVHDTKLFFNNTDNEVQNLLVRNYRELESVLYNKLDSSGELVKSELARVTKAVAIDNLTAIASSLSVIKQDLGEIKNTTIQLQDQTSNLRSGLEDVASRLKELYNSCESLPECRQLITKYADKLTINNDFDQLPNVESKLEEVSNLIENDIEIVVKRGKRSFDSIATEIQNKVQRSIPEIKAKIVDVGGQLEDAAEKIHRFLQPVDLSESQEPNSYPEEPNTYLRQINAYLRVMQDGINEYAMYRYWGSMGLCILLLVITLCFTLGVVFGCCGRRPDEASSCHKSTGASWLMCGVGLTFLFSAVIMTCTTVLFVVGSASEILVCDPLRDPMHSEVFSIAADFSNLEHLYPPGKAPKLTEIISKCHRNLSMHTVLSLDNIESNLAKLQDYKNRLNLHEKIAQLKRDIRVNTNVEILSQNAKEQLWDLANSSVADKDTWTYYTDILEKKVLTIDLMELAALLNQTAGGHHQVSVKLKNGALFLEGLQRWVTSIGSLTRDLKRTTARLNEHLKFNKTSLREAIVDLISQAEFAQYYLQVNGSREVTELVERFSEDFLADVDEYVHHVQTAVENDVGRCGPVSTIYNATTSAVCKDIMYPFNGFWASVGWVFFFFIPAMILAVHLSSLYRKTEPYPGPLNESSAYDKKQRRRSREHEGYVSSSYTADQPYSGSRASPPRNEYINTTDWADYPPSGGPPRYTSQPSLSPEYERPPPYYYPGPGPQYYGGPPPGAGPAAGGMQVHPPPPGNPPPGPQGPTNFIHGPAPWNPQQRTINLGGWKISPAYSRDEYDA</sequence>
<gene>
    <name evidence="10" type="ORF">O3P69_011497</name>
</gene>
<feature type="chain" id="PRO_5043620513" description="Prominin-like protein" evidence="9">
    <location>
        <begin position="26"/>
        <end position="1117"/>
    </location>
</feature>
<organism evidence="10 11">
    <name type="scientific">Scylla paramamosain</name>
    <name type="common">Mud crab</name>
    <dbReference type="NCBI Taxonomy" id="85552"/>
    <lineage>
        <taxon>Eukaryota</taxon>
        <taxon>Metazoa</taxon>
        <taxon>Ecdysozoa</taxon>
        <taxon>Arthropoda</taxon>
        <taxon>Crustacea</taxon>
        <taxon>Multicrustacea</taxon>
        <taxon>Malacostraca</taxon>
        <taxon>Eumalacostraca</taxon>
        <taxon>Eucarida</taxon>
        <taxon>Decapoda</taxon>
        <taxon>Pleocyemata</taxon>
        <taxon>Brachyura</taxon>
        <taxon>Eubrachyura</taxon>
        <taxon>Portunoidea</taxon>
        <taxon>Portunidae</taxon>
        <taxon>Portuninae</taxon>
        <taxon>Scylla</taxon>
    </lineage>
</organism>
<feature type="transmembrane region" description="Helical" evidence="8">
    <location>
        <begin position="929"/>
        <end position="950"/>
    </location>
</feature>
<comment type="subcellular location">
    <subcellularLocation>
        <location evidence="1">Membrane</location>
        <topology evidence="1">Multi-pass membrane protein</topology>
    </subcellularLocation>
</comment>
<dbReference type="PANTHER" id="PTHR22730:SF1">
    <property type="entry name" value="PROMININ-LIKE PROTEIN"/>
    <property type="match status" value="1"/>
</dbReference>
<name>A0AAW0T8B0_SCYPA</name>
<dbReference type="Proteomes" id="UP001487740">
    <property type="component" value="Unassembled WGS sequence"/>
</dbReference>
<dbReference type="GO" id="GO:0016020">
    <property type="term" value="C:membrane"/>
    <property type="evidence" value="ECO:0007669"/>
    <property type="project" value="UniProtKB-SubCell"/>
</dbReference>
<evidence type="ECO:0000256" key="4">
    <source>
        <dbReference type="ARBA" id="ARBA00022989"/>
    </source>
</evidence>
<feature type="transmembrane region" description="Helical" evidence="8">
    <location>
        <begin position="289"/>
        <end position="312"/>
    </location>
</feature>
<evidence type="ECO:0000313" key="11">
    <source>
        <dbReference type="Proteomes" id="UP001487740"/>
    </source>
</evidence>
<feature type="transmembrane region" description="Helical" evidence="8">
    <location>
        <begin position="575"/>
        <end position="598"/>
    </location>
</feature>
<evidence type="ECO:0000313" key="10">
    <source>
        <dbReference type="EMBL" id="KAK8382982.1"/>
    </source>
</evidence>
<keyword evidence="5 8" id="KW-0472">Membrane</keyword>
<feature type="region of interest" description="Disordered" evidence="7">
    <location>
        <begin position="963"/>
        <end position="1117"/>
    </location>
</feature>
<feature type="region of interest" description="Disordered" evidence="7">
    <location>
        <begin position="85"/>
        <end position="106"/>
    </location>
</feature>
<evidence type="ECO:0000256" key="2">
    <source>
        <dbReference type="ARBA" id="ARBA00006058"/>
    </source>
</evidence>
<proteinExistence type="inferred from homology"/>
<dbReference type="Pfam" id="PF05478">
    <property type="entry name" value="Prominin"/>
    <property type="match status" value="1"/>
</dbReference>
<feature type="transmembrane region" description="Helical" evidence="8">
    <location>
        <begin position="619"/>
        <end position="644"/>
    </location>
</feature>
<comment type="similarity">
    <text evidence="2">Belongs to the prominin family.</text>
</comment>
<dbReference type="EMBL" id="JARAKH010000038">
    <property type="protein sequence ID" value="KAK8382982.1"/>
    <property type="molecule type" value="Genomic_DNA"/>
</dbReference>
<keyword evidence="3 8" id="KW-0812">Transmembrane</keyword>
<dbReference type="InterPro" id="IPR008795">
    <property type="entry name" value="Prominin"/>
</dbReference>
<keyword evidence="9" id="KW-0732">Signal</keyword>
<feature type="compositionally biased region" description="Basic residues" evidence="7">
    <location>
        <begin position="90"/>
        <end position="101"/>
    </location>
</feature>
<feature type="compositionally biased region" description="Pro residues" evidence="7">
    <location>
        <begin position="1068"/>
        <end position="1080"/>
    </location>
</feature>
<keyword evidence="6" id="KW-0325">Glycoprotein</keyword>
<dbReference type="PANTHER" id="PTHR22730">
    <property type="entry name" value="PROMININ PROM PROTEIN"/>
    <property type="match status" value="1"/>
</dbReference>
<feature type="signal peptide" evidence="9">
    <location>
        <begin position="1"/>
        <end position="25"/>
    </location>
</feature>
<evidence type="ECO:0000256" key="1">
    <source>
        <dbReference type="ARBA" id="ARBA00004141"/>
    </source>
</evidence>
<accession>A0AAW0T8B0</accession>
<evidence type="ECO:0000256" key="5">
    <source>
        <dbReference type="ARBA" id="ARBA00023136"/>
    </source>
</evidence>
<dbReference type="AlphaFoldDB" id="A0AAW0T8B0"/>
<comment type="caution">
    <text evidence="10">The sequence shown here is derived from an EMBL/GenBank/DDBJ whole genome shotgun (WGS) entry which is preliminary data.</text>
</comment>
<evidence type="ECO:0000256" key="9">
    <source>
        <dbReference type="SAM" id="SignalP"/>
    </source>
</evidence>
<feature type="transmembrane region" description="Helical" evidence="8">
    <location>
        <begin position="236"/>
        <end position="269"/>
    </location>
</feature>
<feature type="compositionally biased region" description="Polar residues" evidence="7">
    <location>
        <begin position="985"/>
        <end position="999"/>
    </location>
</feature>
<protein>
    <recommendedName>
        <fullName evidence="12">Prominin-like protein</fullName>
    </recommendedName>
</protein>
<evidence type="ECO:0000256" key="8">
    <source>
        <dbReference type="SAM" id="Phobius"/>
    </source>
</evidence>
<evidence type="ECO:0008006" key="12">
    <source>
        <dbReference type="Google" id="ProtNLM"/>
    </source>
</evidence>
<feature type="compositionally biased region" description="Pro residues" evidence="7">
    <location>
        <begin position="1038"/>
        <end position="1058"/>
    </location>
</feature>
<keyword evidence="11" id="KW-1185">Reference proteome</keyword>
<evidence type="ECO:0000256" key="6">
    <source>
        <dbReference type="ARBA" id="ARBA00023180"/>
    </source>
</evidence>
<reference evidence="10 11" key="1">
    <citation type="submission" date="2023-03" db="EMBL/GenBank/DDBJ databases">
        <title>High-quality genome of Scylla paramamosain provides insights in environmental adaptation.</title>
        <authorList>
            <person name="Zhang L."/>
        </authorList>
    </citation>
    <scope>NUCLEOTIDE SEQUENCE [LARGE SCALE GENOMIC DNA]</scope>
    <source>
        <strain evidence="10">LZ_2023a</strain>
        <tissue evidence="10">Muscle</tissue>
    </source>
</reference>